<dbReference type="Gene3D" id="1.10.510.10">
    <property type="entry name" value="Transferase(Phosphotransferase) domain 1"/>
    <property type="match status" value="1"/>
</dbReference>
<dbReference type="PANTHER" id="PTHR43289:SF6">
    <property type="entry name" value="SERINE_THREONINE-PROTEIN KINASE NEKL-3"/>
    <property type="match status" value="1"/>
</dbReference>
<evidence type="ECO:0000256" key="5">
    <source>
        <dbReference type="ARBA" id="ARBA00022777"/>
    </source>
</evidence>
<accession>A0A6L3W1K4</accession>
<dbReference type="PANTHER" id="PTHR43289">
    <property type="entry name" value="MITOGEN-ACTIVATED PROTEIN KINASE KINASE KINASE 20-RELATED"/>
    <property type="match status" value="1"/>
</dbReference>
<organism evidence="10 11">
    <name type="scientific">Actinomadura montaniterrae</name>
    <dbReference type="NCBI Taxonomy" id="1803903"/>
    <lineage>
        <taxon>Bacteria</taxon>
        <taxon>Bacillati</taxon>
        <taxon>Actinomycetota</taxon>
        <taxon>Actinomycetes</taxon>
        <taxon>Streptosporangiales</taxon>
        <taxon>Thermomonosporaceae</taxon>
        <taxon>Actinomadura</taxon>
    </lineage>
</organism>
<feature type="domain" description="Protein kinase" evidence="9">
    <location>
        <begin position="103"/>
        <end position="366"/>
    </location>
</feature>
<dbReference type="EC" id="2.7.11.1" evidence="1"/>
<dbReference type="PROSITE" id="PS00108">
    <property type="entry name" value="PROTEIN_KINASE_ST"/>
    <property type="match status" value="1"/>
</dbReference>
<protein>
    <recommendedName>
        <fullName evidence="1">non-specific serine/threonine protein kinase</fullName>
        <ecNumber evidence="1">2.7.11.1</ecNumber>
    </recommendedName>
</protein>
<comment type="caution">
    <text evidence="10">The sequence shown here is derived from an EMBL/GenBank/DDBJ whole genome shotgun (WGS) entry which is preliminary data.</text>
</comment>
<evidence type="ECO:0000256" key="6">
    <source>
        <dbReference type="ARBA" id="ARBA00022840"/>
    </source>
</evidence>
<dbReference type="Gene3D" id="3.30.200.20">
    <property type="entry name" value="Phosphorylase Kinase, domain 1"/>
    <property type="match status" value="1"/>
</dbReference>
<gene>
    <name evidence="10" type="ORF">F9B16_11395</name>
</gene>
<sequence>MARDCGAGVIGKRSVEMELIAGVWTTTSRGDLLYLIRHGMEVRCGLLAGSPPSRGCEAPGFLNEQQVRYGLSQPYRLRWSSTFLGWHMRGSGVESGVEIAGRYRLEHVLGGGGFGKVWRAVDLLRDRPVAVKVLHPEVAATSPVWLSKFRQEARIAARLKHPSITTVDDFGEYCGQWYLVMEFLEGVSLEREIAEHPEGLMFARAHALGAQVADGLATSHELGIVHRDLKPSNVMVLDGDHVKICDFGIAHIADASATHTLSGQAAGTPTYMAPEQWLGQAVDQRTDLYAFGGLLYALLTGRPPFPGPSTPALMGQHLNMTPIPPSEIRPDIPAAMDQLVLGLLAKEPSQCPEQAADVLSSLHRMIGLHTPTSQEQVRSSIRSAQFGATAQLLPPSSPFLSGDQAKERPRRRWSRRALLATAAAAIVAVSVPLTFVIDPAGSRKDTGAKTSDGTSKEVGGIAPNGADIGNRPDPGTSSGSGIILDFGKTYVYSDKLTVRIGKPERITPTAFAAVSMKTKYYVMFAITVTNRTSKPYSPSSFYATLQNANREMQQVFDSGRPDKYMLSGNPNTSLLPGREVAWSIAFGVNDPNDLILEIAADSNRGKVIFKT</sequence>
<dbReference type="OrthoDB" id="4336591at2"/>
<evidence type="ECO:0000256" key="4">
    <source>
        <dbReference type="ARBA" id="ARBA00022741"/>
    </source>
</evidence>
<evidence type="ECO:0000256" key="3">
    <source>
        <dbReference type="ARBA" id="ARBA00022679"/>
    </source>
</evidence>
<keyword evidence="6 7" id="KW-0067">ATP-binding</keyword>
<keyword evidence="3" id="KW-0808">Transferase</keyword>
<name>A0A6L3W1K4_9ACTN</name>
<dbReference type="GO" id="GO:0005524">
    <property type="term" value="F:ATP binding"/>
    <property type="evidence" value="ECO:0007669"/>
    <property type="project" value="UniProtKB-UniRule"/>
</dbReference>
<dbReference type="PROSITE" id="PS50011">
    <property type="entry name" value="PROTEIN_KINASE_DOM"/>
    <property type="match status" value="1"/>
</dbReference>
<dbReference type="GO" id="GO:0004674">
    <property type="term" value="F:protein serine/threonine kinase activity"/>
    <property type="evidence" value="ECO:0007669"/>
    <property type="project" value="UniProtKB-KW"/>
</dbReference>
<dbReference type="PROSITE" id="PS00107">
    <property type="entry name" value="PROTEIN_KINASE_ATP"/>
    <property type="match status" value="1"/>
</dbReference>
<dbReference type="Proteomes" id="UP000483004">
    <property type="component" value="Unassembled WGS sequence"/>
</dbReference>
<evidence type="ECO:0000256" key="2">
    <source>
        <dbReference type="ARBA" id="ARBA00022527"/>
    </source>
</evidence>
<dbReference type="InterPro" id="IPR011009">
    <property type="entry name" value="Kinase-like_dom_sf"/>
</dbReference>
<keyword evidence="11" id="KW-1185">Reference proteome</keyword>
<feature type="binding site" evidence="7">
    <location>
        <position position="132"/>
    </location>
    <ligand>
        <name>ATP</name>
        <dbReference type="ChEBI" id="CHEBI:30616"/>
    </ligand>
</feature>
<evidence type="ECO:0000256" key="7">
    <source>
        <dbReference type="PROSITE-ProRule" id="PRU10141"/>
    </source>
</evidence>
<evidence type="ECO:0000313" key="11">
    <source>
        <dbReference type="Proteomes" id="UP000483004"/>
    </source>
</evidence>
<evidence type="ECO:0000256" key="8">
    <source>
        <dbReference type="SAM" id="MobiDB-lite"/>
    </source>
</evidence>
<feature type="region of interest" description="Disordered" evidence="8">
    <location>
        <begin position="442"/>
        <end position="479"/>
    </location>
</feature>
<keyword evidence="4 7" id="KW-0547">Nucleotide-binding</keyword>
<evidence type="ECO:0000256" key="1">
    <source>
        <dbReference type="ARBA" id="ARBA00012513"/>
    </source>
</evidence>
<keyword evidence="2 10" id="KW-0723">Serine/threonine-protein kinase</keyword>
<proteinExistence type="predicted"/>
<evidence type="ECO:0000313" key="10">
    <source>
        <dbReference type="EMBL" id="KAB2383659.1"/>
    </source>
</evidence>
<dbReference type="SMART" id="SM00220">
    <property type="entry name" value="S_TKc"/>
    <property type="match status" value="1"/>
</dbReference>
<dbReference type="InterPro" id="IPR017441">
    <property type="entry name" value="Protein_kinase_ATP_BS"/>
</dbReference>
<dbReference type="EMBL" id="WBMR01000023">
    <property type="protein sequence ID" value="KAB2383659.1"/>
    <property type="molecule type" value="Genomic_DNA"/>
</dbReference>
<evidence type="ECO:0000259" key="9">
    <source>
        <dbReference type="PROSITE" id="PS50011"/>
    </source>
</evidence>
<keyword evidence="5 10" id="KW-0418">Kinase</keyword>
<dbReference type="CDD" id="cd14014">
    <property type="entry name" value="STKc_PknB_like"/>
    <property type="match status" value="1"/>
</dbReference>
<dbReference type="AlphaFoldDB" id="A0A6L3W1K4"/>
<dbReference type="InterPro" id="IPR000719">
    <property type="entry name" value="Prot_kinase_dom"/>
</dbReference>
<dbReference type="InterPro" id="IPR008271">
    <property type="entry name" value="Ser/Thr_kinase_AS"/>
</dbReference>
<dbReference type="SUPFAM" id="SSF56112">
    <property type="entry name" value="Protein kinase-like (PK-like)"/>
    <property type="match status" value="1"/>
</dbReference>
<dbReference type="Pfam" id="PF00069">
    <property type="entry name" value="Pkinase"/>
    <property type="match status" value="1"/>
</dbReference>
<reference evidence="10 11" key="1">
    <citation type="submission" date="2019-09" db="EMBL/GenBank/DDBJ databases">
        <title>Actinomadura physcomitrii sp. nov., a novel actinomycete isolated from moss [Physcomitrium sphaericum (Ludw) Fuernr].</title>
        <authorList>
            <person name="Liu C."/>
            <person name="Zhuang X."/>
        </authorList>
    </citation>
    <scope>NUCLEOTIDE SEQUENCE [LARGE SCALE GENOMIC DNA]</scope>
    <source>
        <strain evidence="10 11">CYP1-1B</strain>
    </source>
</reference>